<name>A7S9D8_NEMVE</name>
<dbReference type="PhylomeDB" id="A7S9D8"/>
<feature type="transmembrane region" description="Helical" evidence="5">
    <location>
        <begin position="87"/>
        <end position="106"/>
    </location>
</feature>
<feature type="transmembrane region" description="Helical" evidence="5">
    <location>
        <begin position="361"/>
        <end position="380"/>
    </location>
</feature>
<sequence>MSLLAKMKGLRRYCGVEPVVFFYSYWYFLGLLAVLQYVYYRFSEDKGFPYRNLTESGEGCGDGGGFPLNSSLHQLEIEVQSASSELYLYYLGVWALSISFIVPFTGSYTDRRGRKPGLIAPLVGAILETLVLVLVLYLELPVYVLIVGGLVNGLTGNEATMMMATTCYVTDTTDDKQKAFRLSILQGVLFFSATVSQLTSGLWIEYLGFRITAWFEISLLIVPLIYVIFFVEESRTSSRENDCRFFSLESIKPALRIFTKAREEGRGNFLLLIACFGIVFFSTVGTFSVFALFVMRTPLCWGPGILGYFMAYKFLSFGIGAAVGLKAMKWCGVRDINLCRVALLAQAATLLTIGFADATWIVFLAPAVGILGGMLNPVLWEKMSTIVGREEQGSLFATIAVIQTLMELTGTLLFNTIYPESLRFGIPGFVFFLSSAIMLIPFAILSCIHFPEGHATKKKLEHVEDQGVYYLASVPRDQQGVYYLASVPRDQQGVYYLASVPRDQQGVYYVTSVPCDQQGVYYLASVPRDQQGVYYLEVYHVTNKECITLQVYHEPTRSVLREKCTT</sequence>
<dbReference type="InterPro" id="IPR020846">
    <property type="entry name" value="MFS_dom"/>
</dbReference>
<dbReference type="EMBL" id="DS469603">
    <property type="protein sequence ID" value="EDO39688.1"/>
    <property type="molecule type" value="Genomic_DNA"/>
</dbReference>
<organism evidence="7 8">
    <name type="scientific">Nematostella vectensis</name>
    <name type="common">Starlet sea anemone</name>
    <dbReference type="NCBI Taxonomy" id="45351"/>
    <lineage>
        <taxon>Eukaryota</taxon>
        <taxon>Metazoa</taxon>
        <taxon>Cnidaria</taxon>
        <taxon>Anthozoa</taxon>
        <taxon>Hexacorallia</taxon>
        <taxon>Actiniaria</taxon>
        <taxon>Edwardsiidae</taxon>
        <taxon>Nematostella</taxon>
    </lineage>
</organism>
<dbReference type="HOGENOM" id="CLU_028365_1_1_1"/>
<dbReference type="PANTHER" id="PTHR23507:SF1">
    <property type="entry name" value="FI18259P1-RELATED"/>
    <property type="match status" value="1"/>
</dbReference>
<dbReference type="InParanoid" id="A7S9D8"/>
<dbReference type="PANTHER" id="PTHR23507">
    <property type="entry name" value="ZGC:174356"/>
    <property type="match status" value="1"/>
</dbReference>
<feature type="transmembrane region" description="Helical" evidence="5">
    <location>
        <begin position="305"/>
        <end position="325"/>
    </location>
</feature>
<keyword evidence="2 5" id="KW-0812">Transmembrane</keyword>
<accession>A7S9D8</accession>
<protein>
    <recommendedName>
        <fullName evidence="6">Major facilitator superfamily (MFS) profile domain-containing protein</fullName>
    </recommendedName>
</protein>
<evidence type="ECO:0000256" key="2">
    <source>
        <dbReference type="ARBA" id="ARBA00022692"/>
    </source>
</evidence>
<proteinExistence type="predicted"/>
<feature type="transmembrane region" description="Helical" evidence="5">
    <location>
        <begin position="144"/>
        <end position="170"/>
    </location>
</feature>
<dbReference type="eggNOG" id="KOG2816">
    <property type="taxonomic scope" value="Eukaryota"/>
</dbReference>
<dbReference type="InterPro" id="IPR036259">
    <property type="entry name" value="MFS_trans_sf"/>
</dbReference>
<feature type="transmembrane region" description="Helical" evidence="5">
    <location>
        <begin position="337"/>
        <end position="355"/>
    </location>
</feature>
<evidence type="ECO:0000259" key="6">
    <source>
        <dbReference type="PROSITE" id="PS50850"/>
    </source>
</evidence>
<dbReference type="SUPFAM" id="SSF103473">
    <property type="entry name" value="MFS general substrate transporter"/>
    <property type="match status" value="1"/>
</dbReference>
<evidence type="ECO:0000256" key="1">
    <source>
        <dbReference type="ARBA" id="ARBA00004141"/>
    </source>
</evidence>
<dbReference type="Proteomes" id="UP000001593">
    <property type="component" value="Unassembled WGS sequence"/>
</dbReference>
<dbReference type="InterPro" id="IPR011701">
    <property type="entry name" value="MFS"/>
</dbReference>
<dbReference type="GO" id="GO:0022857">
    <property type="term" value="F:transmembrane transporter activity"/>
    <property type="evidence" value="ECO:0000318"/>
    <property type="project" value="GO_Central"/>
</dbReference>
<keyword evidence="8" id="KW-1185">Reference proteome</keyword>
<evidence type="ECO:0000256" key="5">
    <source>
        <dbReference type="SAM" id="Phobius"/>
    </source>
</evidence>
<feature type="transmembrane region" description="Helical" evidence="5">
    <location>
        <begin position="269"/>
        <end position="293"/>
    </location>
</feature>
<evidence type="ECO:0000313" key="7">
    <source>
        <dbReference type="EMBL" id="EDO39688.1"/>
    </source>
</evidence>
<gene>
    <name evidence="7" type="ORF">NEMVEDRAFT_v1g243729</name>
</gene>
<dbReference type="GO" id="GO:0055085">
    <property type="term" value="P:transmembrane transport"/>
    <property type="evidence" value="ECO:0000318"/>
    <property type="project" value="GO_Central"/>
</dbReference>
<dbReference type="AlphaFoldDB" id="A7S9D8"/>
<keyword evidence="4 5" id="KW-0472">Membrane</keyword>
<feature type="domain" description="Major facilitator superfamily (MFS) profile" evidence="6">
    <location>
        <begin position="31"/>
        <end position="454"/>
    </location>
</feature>
<feature type="transmembrane region" description="Helical" evidence="5">
    <location>
        <begin position="392"/>
        <end position="414"/>
    </location>
</feature>
<feature type="transmembrane region" description="Helical" evidence="5">
    <location>
        <begin position="426"/>
        <end position="450"/>
    </location>
</feature>
<evidence type="ECO:0000256" key="4">
    <source>
        <dbReference type="ARBA" id="ARBA00023136"/>
    </source>
</evidence>
<keyword evidence="3 5" id="KW-1133">Transmembrane helix</keyword>
<dbReference type="PROSITE" id="PS50850">
    <property type="entry name" value="MFS"/>
    <property type="match status" value="1"/>
</dbReference>
<dbReference type="GO" id="GO:0016020">
    <property type="term" value="C:membrane"/>
    <property type="evidence" value="ECO:0000318"/>
    <property type="project" value="GO_Central"/>
</dbReference>
<evidence type="ECO:0000256" key="3">
    <source>
        <dbReference type="ARBA" id="ARBA00022989"/>
    </source>
</evidence>
<reference evidence="7 8" key="1">
    <citation type="journal article" date="2007" name="Science">
        <title>Sea anemone genome reveals ancestral eumetazoan gene repertoire and genomic organization.</title>
        <authorList>
            <person name="Putnam N.H."/>
            <person name="Srivastava M."/>
            <person name="Hellsten U."/>
            <person name="Dirks B."/>
            <person name="Chapman J."/>
            <person name="Salamov A."/>
            <person name="Terry A."/>
            <person name="Shapiro H."/>
            <person name="Lindquist E."/>
            <person name="Kapitonov V.V."/>
            <person name="Jurka J."/>
            <person name="Genikhovich G."/>
            <person name="Grigoriev I.V."/>
            <person name="Lucas S.M."/>
            <person name="Steele R.E."/>
            <person name="Finnerty J.R."/>
            <person name="Technau U."/>
            <person name="Martindale M.Q."/>
            <person name="Rokhsar D.S."/>
        </authorList>
    </citation>
    <scope>NUCLEOTIDE SEQUENCE [LARGE SCALE GENOMIC DNA]</scope>
    <source>
        <strain evidence="8">CH2 X CH6</strain>
    </source>
</reference>
<dbReference type="Gene3D" id="1.20.1250.20">
    <property type="entry name" value="MFS general substrate transporter like domains"/>
    <property type="match status" value="1"/>
</dbReference>
<evidence type="ECO:0000313" key="8">
    <source>
        <dbReference type="Proteomes" id="UP000001593"/>
    </source>
</evidence>
<feature type="transmembrane region" description="Helical" evidence="5">
    <location>
        <begin position="182"/>
        <end position="199"/>
    </location>
</feature>
<feature type="transmembrane region" description="Helical" evidence="5">
    <location>
        <begin position="211"/>
        <end position="231"/>
    </location>
</feature>
<feature type="transmembrane region" description="Helical" evidence="5">
    <location>
        <begin position="118"/>
        <end position="138"/>
    </location>
</feature>
<comment type="subcellular location">
    <subcellularLocation>
        <location evidence="1">Membrane</location>
        <topology evidence="1">Multi-pass membrane protein</topology>
    </subcellularLocation>
</comment>
<dbReference type="Pfam" id="PF07690">
    <property type="entry name" value="MFS_1"/>
    <property type="match status" value="1"/>
</dbReference>
<feature type="transmembrane region" description="Helical" evidence="5">
    <location>
        <begin position="20"/>
        <end position="40"/>
    </location>
</feature>